<dbReference type="RefSeq" id="WP_124843666.1">
    <property type="nucleotide sequence ID" value="NZ_RQZG01000004.1"/>
</dbReference>
<proteinExistence type="predicted"/>
<evidence type="ECO:0008006" key="3">
    <source>
        <dbReference type="Google" id="ProtNLM"/>
    </source>
</evidence>
<evidence type="ECO:0000313" key="2">
    <source>
        <dbReference type="Proteomes" id="UP000280819"/>
    </source>
</evidence>
<gene>
    <name evidence="1" type="ORF">EII34_05300</name>
</gene>
<organism evidence="1 2">
    <name type="scientific">Arachnia propionica</name>
    <dbReference type="NCBI Taxonomy" id="1750"/>
    <lineage>
        <taxon>Bacteria</taxon>
        <taxon>Bacillati</taxon>
        <taxon>Actinomycetota</taxon>
        <taxon>Actinomycetes</taxon>
        <taxon>Propionibacteriales</taxon>
        <taxon>Propionibacteriaceae</taxon>
        <taxon>Arachnia</taxon>
    </lineage>
</organism>
<dbReference type="EMBL" id="RQZG01000004">
    <property type="protein sequence ID" value="RRD06101.1"/>
    <property type="molecule type" value="Genomic_DNA"/>
</dbReference>
<name>A0A3P1T9I7_9ACTN</name>
<dbReference type="AlphaFoldDB" id="A0A3P1T9I7"/>
<accession>A0A3P1T9I7</accession>
<comment type="caution">
    <text evidence="1">The sequence shown here is derived from an EMBL/GenBank/DDBJ whole genome shotgun (WGS) entry which is preliminary data.</text>
</comment>
<protein>
    <recommendedName>
        <fullName evidence="3">Polymerase beta nucleotidyltransferase domain-containing protein</fullName>
    </recommendedName>
</protein>
<evidence type="ECO:0000313" key="1">
    <source>
        <dbReference type="EMBL" id="RRD06101.1"/>
    </source>
</evidence>
<dbReference type="Proteomes" id="UP000280819">
    <property type="component" value="Unassembled WGS sequence"/>
</dbReference>
<reference evidence="1 2" key="1">
    <citation type="submission" date="2018-11" db="EMBL/GenBank/DDBJ databases">
        <title>Genomes From Bacteria Associated with the Canine Oral Cavity: a Test Case for Automated Genome-Based Taxonomic Assignment.</title>
        <authorList>
            <person name="Coil D.A."/>
            <person name="Jospin G."/>
            <person name="Darling A.E."/>
            <person name="Wallis C."/>
            <person name="Davis I.J."/>
            <person name="Harris S."/>
            <person name="Eisen J.A."/>
            <person name="Holcombe L.J."/>
            <person name="O'Flynn C."/>
        </authorList>
    </citation>
    <scope>NUCLEOTIDE SEQUENCE [LARGE SCALE GENOMIC DNA]</scope>
    <source>
        <strain evidence="1 2">OH887_COT-365</strain>
    </source>
</reference>
<dbReference type="OrthoDB" id="3697414at2"/>
<sequence length="77" mass="8330">MEVHDALRAIRRSSADGSLAELRRDHAIELVVLFGSATGTCSPRDIDLALGFVPGAMGTCWMPSTPSVRRSARTTWT</sequence>